<dbReference type="AlphaFoldDB" id="A0A8D0PNH2"/>
<proteinExistence type="predicted"/>
<dbReference type="Ensembl" id="ENSSSCT00015088806.1">
    <property type="protein sequence ID" value="ENSSSCP00015036228.1"/>
    <property type="gene ID" value="ENSSSCG00015066300.1"/>
</dbReference>
<dbReference type="Proteomes" id="UP000694726">
    <property type="component" value="Unplaced"/>
</dbReference>
<organism evidence="2 3">
    <name type="scientific">Sus scrofa</name>
    <name type="common">Pig</name>
    <dbReference type="NCBI Taxonomy" id="9823"/>
    <lineage>
        <taxon>Eukaryota</taxon>
        <taxon>Metazoa</taxon>
        <taxon>Chordata</taxon>
        <taxon>Craniata</taxon>
        <taxon>Vertebrata</taxon>
        <taxon>Euteleostomi</taxon>
        <taxon>Mammalia</taxon>
        <taxon>Eutheria</taxon>
        <taxon>Laurasiatheria</taxon>
        <taxon>Artiodactyla</taxon>
        <taxon>Suina</taxon>
        <taxon>Suidae</taxon>
        <taxon>Sus</taxon>
    </lineage>
</organism>
<protein>
    <recommendedName>
        <fullName evidence="4">GS homeobox 2</fullName>
    </recommendedName>
</protein>
<dbReference type="GO" id="GO:0003700">
    <property type="term" value="F:DNA-binding transcription factor activity"/>
    <property type="evidence" value="ECO:0007669"/>
    <property type="project" value="InterPro"/>
</dbReference>
<evidence type="ECO:0000313" key="3">
    <source>
        <dbReference type="Proteomes" id="UP000694726"/>
    </source>
</evidence>
<dbReference type="PANTHER" id="PTHR47421">
    <property type="entry name" value="GS HOMEOBOX 2"/>
    <property type="match status" value="1"/>
</dbReference>
<reference evidence="2" key="1">
    <citation type="submission" date="2025-08" db="UniProtKB">
        <authorList>
            <consortium name="Ensembl"/>
        </authorList>
    </citation>
    <scope>IDENTIFICATION</scope>
</reference>
<evidence type="ECO:0000313" key="2">
    <source>
        <dbReference type="Ensembl" id="ENSSSCP00015036228.1"/>
    </source>
</evidence>
<sequence length="134" mass="13275">MSRSFYVDSLIIKDSSRPAPSLPEPHPGPDFFIPLGMPSPLVMSVSGPGCQSRKSGAFCVCPLCVTSHLHSSRGPAGSGGGGAGTGSAGTGGGGAAGAAGALPLLKSQFSSSPGDAQFCPRGARTPTRYPMARG</sequence>
<feature type="region of interest" description="Disordered" evidence="1">
    <location>
        <begin position="70"/>
        <end position="134"/>
    </location>
</feature>
<dbReference type="PANTHER" id="PTHR47421:SF1">
    <property type="entry name" value="GS HOMEOBOX 2"/>
    <property type="match status" value="1"/>
</dbReference>
<accession>A0A8D0PNH2</accession>
<evidence type="ECO:0008006" key="4">
    <source>
        <dbReference type="Google" id="ProtNLM"/>
    </source>
</evidence>
<name>A0A8D0PNH2_PIG</name>
<evidence type="ECO:0000256" key="1">
    <source>
        <dbReference type="SAM" id="MobiDB-lite"/>
    </source>
</evidence>
<feature type="compositionally biased region" description="Gly residues" evidence="1">
    <location>
        <begin position="76"/>
        <end position="97"/>
    </location>
</feature>
<dbReference type="InterPro" id="IPR042191">
    <property type="entry name" value="GSH1/2"/>
</dbReference>